<reference evidence="11 12" key="1">
    <citation type="submission" date="2018-07" db="EMBL/GenBank/DDBJ databases">
        <title>GABA Modulating Bacteria of the Human Gut Microbiota.</title>
        <authorList>
            <person name="Strandwitz P."/>
            <person name="Kim K.H."/>
            <person name="Terekhova D."/>
            <person name="Liu J.K."/>
            <person name="Sharma A."/>
            <person name="Levering J."/>
            <person name="Mcdonald D."/>
            <person name="Dietrich D."/>
            <person name="Ramadhar T.R."/>
            <person name="Lekbua A."/>
            <person name="Mroue N."/>
            <person name="Liston C."/>
            <person name="Stewart E.J."/>
            <person name="Dubin M.J."/>
            <person name="Zengler K."/>
            <person name="Knight R."/>
            <person name="Gilbert J.A."/>
            <person name="Clardy J."/>
            <person name="Lewis K."/>
        </authorList>
    </citation>
    <scope>NUCLEOTIDE SEQUENCE [LARGE SCALE GENOMIC DNA]</scope>
    <source>
        <strain evidence="11 12">KLE1738</strain>
    </source>
</reference>
<keyword evidence="8 10" id="KW-0472">Membrane</keyword>
<keyword evidence="5" id="KW-1003">Cell membrane</keyword>
<dbReference type="RefSeq" id="WP_021918894.1">
    <property type="nucleotide sequence ID" value="NZ_CAKXKJ010000015.1"/>
</dbReference>
<feature type="transmembrane region" description="Helical" evidence="10">
    <location>
        <begin position="171"/>
        <end position="191"/>
    </location>
</feature>
<dbReference type="GO" id="GO:0046677">
    <property type="term" value="P:response to antibiotic"/>
    <property type="evidence" value="ECO:0007669"/>
    <property type="project" value="UniProtKB-KW"/>
</dbReference>
<keyword evidence="6 10" id="KW-0812">Transmembrane</keyword>
<feature type="transmembrane region" description="Helical" evidence="10">
    <location>
        <begin position="292"/>
        <end position="310"/>
    </location>
</feature>
<dbReference type="PANTHER" id="PTHR43823">
    <property type="entry name" value="SPORULATION PROTEIN YKVU"/>
    <property type="match status" value="1"/>
</dbReference>
<accession>A0A3E2B3J7</accession>
<keyword evidence="4" id="KW-0813">Transport</keyword>
<dbReference type="GO" id="GO:0042910">
    <property type="term" value="F:xenobiotic transmembrane transporter activity"/>
    <property type="evidence" value="ECO:0007669"/>
    <property type="project" value="InterPro"/>
</dbReference>
<dbReference type="GeneID" id="97995508"/>
<feature type="transmembrane region" description="Helical" evidence="10">
    <location>
        <begin position="60"/>
        <end position="85"/>
    </location>
</feature>
<comment type="subcellular location">
    <subcellularLocation>
        <location evidence="1">Cell membrane</location>
        <topology evidence="1">Multi-pass membrane protein</topology>
    </subcellularLocation>
</comment>
<feature type="transmembrane region" description="Helical" evidence="10">
    <location>
        <begin position="197"/>
        <end position="219"/>
    </location>
</feature>
<proteinExistence type="inferred from homology"/>
<dbReference type="NCBIfam" id="TIGR00797">
    <property type="entry name" value="matE"/>
    <property type="match status" value="1"/>
</dbReference>
<evidence type="ECO:0000256" key="6">
    <source>
        <dbReference type="ARBA" id="ARBA00022692"/>
    </source>
</evidence>
<dbReference type="InterPro" id="IPR045070">
    <property type="entry name" value="MATE_MepA-like"/>
</dbReference>
<dbReference type="PANTHER" id="PTHR43823:SF3">
    <property type="entry name" value="MULTIDRUG EXPORT PROTEIN MEPA"/>
    <property type="match status" value="1"/>
</dbReference>
<evidence type="ECO:0000256" key="5">
    <source>
        <dbReference type="ARBA" id="ARBA00022475"/>
    </source>
</evidence>
<evidence type="ECO:0000313" key="12">
    <source>
        <dbReference type="Proteomes" id="UP000260649"/>
    </source>
</evidence>
<protein>
    <recommendedName>
        <fullName evidence="3">Multidrug export protein MepA</fullName>
    </recommendedName>
</protein>
<dbReference type="Proteomes" id="UP000260649">
    <property type="component" value="Unassembled WGS sequence"/>
</dbReference>
<evidence type="ECO:0000256" key="2">
    <source>
        <dbReference type="ARBA" id="ARBA00008417"/>
    </source>
</evidence>
<evidence type="ECO:0000256" key="3">
    <source>
        <dbReference type="ARBA" id="ARBA00022106"/>
    </source>
</evidence>
<dbReference type="InterPro" id="IPR051327">
    <property type="entry name" value="MATE_MepA_subfamily"/>
</dbReference>
<feature type="transmembrane region" description="Helical" evidence="10">
    <location>
        <begin position="137"/>
        <end position="159"/>
    </location>
</feature>
<dbReference type="InterPro" id="IPR048279">
    <property type="entry name" value="MdtK-like"/>
</dbReference>
<evidence type="ECO:0000256" key="9">
    <source>
        <dbReference type="ARBA" id="ARBA00023251"/>
    </source>
</evidence>
<dbReference type="Pfam" id="PF01554">
    <property type="entry name" value="MatE"/>
    <property type="match status" value="2"/>
</dbReference>
<dbReference type="AlphaFoldDB" id="A0A3E2B3J7"/>
<feature type="transmembrane region" description="Helical" evidence="10">
    <location>
        <begin position="97"/>
        <end position="117"/>
    </location>
</feature>
<feature type="transmembrane region" description="Helical" evidence="10">
    <location>
        <begin position="425"/>
        <end position="446"/>
    </location>
</feature>
<keyword evidence="9" id="KW-0046">Antibiotic resistance</keyword>
<feature type="transmembrane region" description="Helical" evidence="10">
    <location>
        <begin position="247"/>
        <end position="267"/>
    </location>
</feature>
<keyword evidence="7 10" id="KW-1133">Transmembrane helix</keyword>
<dbReference type="PIRSF" id="PIRSF006603">
    <property type="entry name" value="DinF"/>
    <property type="match status" value="1"/>
</dbReference>
<evidence type="ECO:0000256" key="1">
    <source>
        <dbReference type="ARBA" id="ARBA00004651"/>
    </source>
</evidence>
<evidence type="ECO:0000256" key="7">
    <source>
        <dbReference type="ARBA" id="ARBA00022989"/>
    </source>
</evidence>
<organism evidence="11 12">
    <name type="scientific">Evtepia gabavorous</name>
    <dbReference type="NCBI Taxonomy" id="2211183"/>
    <lineage>
        <taxon>Bacteria</taxon>
        <taxon>Bacillati</taxon>
        <taxon>Bacillota</taxon>
        <taxon>Clostridia</taxon>
        <taxon>Eubacteriales</taxon>
        <taxon>Evtepia</taxon>
    </lineage>
</organism>
<feature type="transmembrane region" description="Helical" evidence="10">
    <location>
        <begin position="20"/>
        <end position="40"/>
    </location>
</feature>
<feature type="transmembrane region" description="Helical" evidence="10">
    <location>
        <begin position="366"/>
        <end position="385"/>
    </location>
</feature>
<dbReference type="GO" id="GO:0005886">
    <property type="term" value="C:plasma membrane"/>
    <property type="evidence" value="ECO:0007669"/>
    <property type="project" value="UniProtKB-SubCell"/>
</dbReference>
<comment type="caution">
    <text evidence="11">The sequence shown here is derived from an EMBL/GenBank/DDBJ whole genome shotgun (WGS) entry which is preliminary data.</text>
</comment>
<dbReference type="GO" id="GO:0015297">
    <property type="term" value="F:antiporter activity"/>
    <property type="evidence" value="ECO:0007669"/>
    <property type="project" value="InterPro"/>
</dbReference>
<dbReference type="EMBL" id="QQRQ01000009">
    <property type="protein sequence ID" value="RFT06565.1"/>
    <property type="molecule type" value="Genomic_DNA"/>
</dbReference>
<sequence length="454" mass="49274">MSSLQQSTNAFDALPIRQAVFRQTFPAIASQMITLIYNLADTYFVGMLNQPSQTAAITVVYSSFLMLTAISNLFGVGGASALARALGRKAPDEARRIASISFWFGLFSGALFCLLFWCFRQPILVLCGATQDTLPIALGYAQWVVVIGGPATILSTLLANLVRAEGKAGQASFGLSLGGAANLVLDPLFILPQFLGLGAVGAGMATCLSNVLSTLYFLVHLLRCQGETAVDLHPRHLPFIRKYGKEILAIGFPSALQYALTVVAVAAQSRFVSRYATEAVAGLGIVKKLDQLPLYFSIGVSNGLLPLLAYHYAAGQQEKRRAAFRLGCTLSLAFALLCLVTFELFAPQLASLFIDDPATIHYSAGFLRRMVIAMPMMSLCYPMIIQFQAMGKARESLVCSILRKGVLDIPLLFLLDTWLPLYGCMWVQPIVDTISLIVAIGFYRALRRKEDASP</sequence>
<name>A0A3E2B3J7_9FIRM</name>
<gene>
    <name evidence="11" type="ORF">DV520_07170</name>
</gene>
<feature type="transmembrane region" description="Helical" evidence="10">
    <location>
        <begin position="322"/>
        <end position="346"/>
    </location>
</feature>
<dbReference type="InterPro" id="IPR002528">
    <property type="entry name" value="MATE_fam"/>
</dbReference>
<evidence type="ECO:0000256" key="10">
    <source>
        <dbReference type="SAM" id="Phobius"/>
    </source>
</evidence>
<dbReference type="CDD" id="cd13143">
    <property type="entry name" value="MATE_MepA_like"/>
    <property type="match status" value="1"/>
</dbReference>
<evidence type="ECO:0000313" key="11">
    <source>
        <dbReference type="EMBL" id="RFT06565.1"/>
    </source>
</evidence>
<evidence type="ECO:0000256" key="8">
    <source>
        <dbReference type="ARBA" id="ARBA00023136"/>
    </source>
</evidence>
<dbReference type="OrthoDB" id="9811110at2"/>
<keyword evidence="12" id="KW-1185">Reference proteome</keyword>
<comment type="similarity">
    <text evidence="2">Belongs to the multi antimicrobial extrusion (MATE) (TC 2.A.66.1) family. MepA subfamily.</text>
</comment>
<evidence type="ECO:0000256" key="4">
    <source>
        <dbReference type="ARBA" id="ARBA00022448"/>
    </source>
</evidence>
<feature type="transmembrane region" description="Helical" evidence="10">
    <location>
        <begin position="397"/>
        <end position="419"/>
    </location>
</feature>